<feature type="active site" description="Nucleophile" evidence="7">
    <location>
        <position position="382"/>
    </location>
</feature>
<dbReference type="InterPro" id="IPR052905">
    <property type="entry name" value="LD-transpeptidase_YkuD-like"/>
</dbReference>
<evidence type="ECO:0000256" key="4">
    <source>
        <dbReference type="ARBA" id="ARBA00022960"/>
    </source>
</evidence>
<gene>
    <name evidence="9" type="ORF">SPMU_22520</name>
</gene>
<dbReference type="InterPro" id="IPR005490">
    <property type="entry name" value="LD_TPept_cat_dom"/>
</dbReference>
<dbReference type="InterPro" id="IPR045380">
    <property type="entry name" value="LD_TPept_scaffold_dom"/>
</dbReference>
<dbReference type="InterPro" id="IPR036365">
    <property type="entry name" value="PGBD-like_sf"/>
</dbReference>
<evidence type="ECO:0000256" key="6">
    <source>
        <dbReference type="ARBA" id="ARBA00023316"/>
    </source>
</evidence>
<dbReference type="Pfam" id="PF20142">
    <property type="entry name" value="Scaffold"/>
    <property type="match status" value="1"/>
</dbReference>
<dbReference type="GO" id="GO:0009252">
    <property type="term" value="P:peptidoglycan biosynthetic process"/>
    <property type="evidence" value="ECO:0007669"/>
    <property type="project" value="UniProtKB-UniPathway"/>
</dbReference>
<dbReference type="PANTHER" id="PTHR41533">
    <property type="entry name" value="L,D-TRANSPEPTIDASE HI_1667-RELATED"/>
    <property type="match status" value="1"/>
</dbReference>
<evidence type="ECO:0000259" key="8">
    <source>
        <dbReference type="PROSITE" id="PS52029"/>
    </source>
</evidence>
<dbReference type="GO" id="GO:0016740">
    <property type="term" value="F:transferase activity"/>
    <property type="evidence" value="ECO:0007669"/>
    <property type="project" value="UniProtKB-KW"/>
</dbReference>
<feature type="active site" description="Proton donor/acceptor" evidence="7">
    <location>
        <position position="363"/>
    </location>
</feature>
<name>A0A245ZJA5_9SPHN</name>
<dbReference type="Pfam" id="PF03734">
    <property type="entry name" value="YkuD"/>
    <property type="match status" value="1"/>
</dbReference>
<dbReference type="Pfam" id="PF01471">
    <property type="entry name" value="PG_binding_1"/>
    <property type="match status" value="1"/>
</dbReference>
<organism evidence="9 10">
    <name type="scientific">Sphingomonas mucosissima</name>
    <dbReference type="NCBI Taxonomy" id="370959"/>
    <lineage>
        <taxon>Bacteria</taxon>
        <taxon>Pseudomonadati</taxon>
        <taxon>Pseudomonadota</taxon>
        <taxon>Alphaproteobacteria</taxon>
        <taxon>Sphingomonadales</taxon>
        <taxon>Sphingomonadaceae</taxon>
        <taxon>Sphingomonas</taxon>
    </lineage>
</organism>
<evidence type="ECO:0000256" key="5">
    <source>
        <dbReference type="ARBA" id="ARBA00022984"/>
    </source>
</evidence>
<dbReference type="PROSITE" id="PS52029">
    <property type="entry name" value="LD_TPASE"/>
    <property type="match status" value="1"/>
</dbReference>
<keyword evidence="10" id="KW-1185">Reference proteome</keyword>
<dbReference type="GO" id="GO:0008360">
    <property type="term" value="P:regulation of cell shape"/>
    <property type="evidence" value="ECO:0007669"/>
    <property type="project" value="UniProtKB-UniRule"/>
</dbReference>
<proteinExistence type="inferred from homology"/>
<dbReference type="AlphaFoldDB" id="A0A245ZJA5"/>
<evidence type="ECO:0000256" key="3">
    <source>
        <dbReference type="ARBA" id="ARBA00022679"/>
    </source>
</evidence>
<dbReference type="SUPFAM" id="SSF141523">
    <property type="entry name" value="L,D-transpeptidase catalytic domain-like"/>
    <property type="match status" value="1"/>
</dbReference>
<feature type="domain" description="L,D-TPase catalytic" evidence="8">
    <location>
        <begin position="256"/>
        <end position="404"/>
    </location>
</feature>
<evidence type="ECO:0000313" key="9">
    <source>
        <dbReference type="EMBL" id="OWK29830.1"/>
    </source>
</evidence>
<dbReference type="SUPFAM" id="SSF47090">
    <property type="entry name" value="PGBD-like"/>
    <property type="match status" value="1"/>
</dbReference>
<dbReference type="PROSITE" id="PS51257">
    <property type="entry name" value="PROKAR_LIPOPROTEIN"/>
    <property type="match status" value="1"/>
</dbReference>
<evidence type="ECO:0000256" key="7">
    <source>
        <dbReference type="PROSITE-ProRule" id="PRU01373"/>
    </source>
</evidence>
<evidence type="ECO:0000313" key="10">
    <source>
        <dbReference type="Proteomes" id="UP000197783"/>
    </source>
</evidence>
<keyword evidence="6 7" id="KW-0961">Cell wall biogenesis/degradation</keyword>
<dbReference type="InterPro" id="IPR038063">
    <property type="entry name" value="Transpep_catalytic_dom"/>
</dbReference>
<dbReference type="GO" id="GO:0004180">
    <property type="term" value="F:carboxypeptidase activity"/>
    <property type="evidence" value="ECO:0007669"/>
    <property type="project" value="UniProtKB-ARBA"/>
</dbReference>
<dbReference type="RefSeq" id="WP_245833108.1">
    <property type="nucleotide sequence ID" value="NZ_NBBJ01000003.1"/>
</dbReference>
<dbReference type="GO" id="GO:0071555">
    <property type="term" value="P:cell wall organization"/>
    <property type="evidence" value="ECO:0007669"/>
    <property type="project" value="UniProtKB-UniRule"/>
</dbReference>
<keyword evidence="3" id="KW-0808">Transferase</keyword>
<dbReference type="PANTHER" id="PTHR41533:SF2">
    <property type="entry name" value="BLR7131 PROTEIN"/>
    <property type="match status" value="1"/>
</dbReference>
<dbReference type="Proteomes" id="UP000197783">
    <property type="component" value="Unassembled WGS sequence"/>
</dbReference>
<comment type="pathway">
    <text evidence="1 7">Cell wall biogenesis; peptidoglycan biosynthesis.</text>
</comment>
<keyword evidence="5 7" id="KW-0573">Peptidoglycan synthesis</keyword>
<dbReference type="InterPro" id="IPR036366">
    <property type="entry name" value="PGBDSf"/>
</dbReference>
<reference evidence="9 10" key="1">
    <citation type="submission" date="2017-03" db="EMBL/GenBank/DDBJ databases">
        <title>Genome sequence of Sphingomonas mucosissima DSM 17494.</title>
        <authorList>
            <person name="Poehlein A."/>
            <person name="Wuebbeler J.H."/>
            <person name="Steinbuechel A."/>
            <person name="Daniel R."/>
        </authorList>
    </citation>
    <scope>NUCLEOTIDE SEQUENCE [LARGE SCALE GENOMIC DNA]</scope>
    <source>
        <strain evidence="9 10">DSM 17494</strain>
    </source>
</reference>
<accession>A0A245ZJA5</accession>
<dbReference type="CDD" id="cd16913">
    <property type="entry name" value="YkuD_like"/>
    <property type="match status" value="1"/>
</dbReference>
<comment type="caution">
    <text evidence="9">The sequence shown here is derived from an EMBL/GenBank/DDBJ whole genome shotgun (WGS) entry which is preliminary data.</text>
</comment>
<dbReference type="Gene3D" id="2.40.440.10">
    <property type="entry name" value="L,D-transpeptidase catalytic domain-like"/>
    <property type="match status" value="1"/>
</dbReference>
<sequence length="476" mass="51714">MSKYWVGTASALALLAGCNVQDQPAQNAATSNAEASQNASWDGKTTDQLRKAIANRAAHGLDGKQFAIAGDGQEALTQAALAYAAALARGATDPTKLYDVYTVPRPEGDLRAGLQQALANKDVAGWLNSLAPQDANYRRLSQVYLELRKQPAQAQPAVADTGDAIKPGSTDPRVPHIARQLAALDYLDAGAAQGDRYTPAMVAAVKKMQSDYGMESDGVIGAEALAILNQSDDMRARAIAVNMERLRWLERSPPQTRIDVNVAAARLSYWRDGKLVNSRRVVVGEPDTETPQLGSPMFRLVANPTWTVPRSIQEKEIANKGPGYLKANNMVWKDGWIVQEPGPKNSLGLVKFDMQNEHAIYLHDTPAKPLFAMVQRARSHGCVRVEDALGFAQMLAEQEGVVDEWNKARATGKETFVKLPRQIPVRMLYQTVLFDDSGAPIVRNDPYGWNDRVSEALGFKGPASMRVKTGAADVGP</sequence>
<dbReference type="UniPathway" id="UPA00219"/>
<comment type="similarity">
    <text evidence="2">Belongs to the YkuD family.</text>
</comment>
<evidence type="ECO:0000256" key="2">
    <source>
        <dbReference type="ARBA" id="ARBA00005992"/>
    </source>
</evidence>
<evidence type="ECO:0000256" key="1">
    <source>
        <dbReference type="ARBA" id="ARBA00004752"/>
    </source>
</evidence>
<dbReference type="EMBL" id="NBBJ01000003">
    <property type="protein sequence ID" value="OWK29830.1"/>
    <property type="molecule type" value="Genomic_DNA"/>
</dbReference>
<dbReference type="InterPro" id="IPR002477">
    <property type="entry name" value="Peptidoglycan-bd-like"/>
</dbReference>
<keyword evidence="4 7" id="KW-0133">Cell shape</keyword>
<dbReference type="Gene3D" id="1.10.101.10">
    <property type="entry name" value="PGBD-like superfamily/PGBD"/>
    <property type="match status" value="1"/>
</dbReference>
<protein>
    <submittedName>
        <fullName evidence="9">Murein L,D-transpeptidase</fullName>
    </submittedName>
</protein>